<gene>
    <name evidence="1" type="ORF">EW146_g5063</name>
</gene>
<dbReference type="Proteomes" id="UP000310158">
    <property type="component" value="Unassembled WGS sequence"/>
</dbReference>
<keyword evidence="2" id="KW-1185">Reference proteome</keyword>
<organism evidence="1 2">
    <name type="scientific">Bondarzewia mesenterica</name>
    <dbReference type="NCBI Taxonomy" id="1095465"/>
    <lineage>
        <taxon>Eukaryota</taxon>
        <taxon>Fungi</taxon>
        <taxon>Dikarya</taxon>
        <taxon>Basidiomycota</taxon>
        <taxon>Agaricomycotina</taxon>
        <taxon>Agaricomycetes</taxon>
        <taxon>Russulales</taxon>
        <taxon>Bondarzewiaceae</taxon>
        <taxon>Bondarzewia</taxon>
    </lineage>
</organism>
<evidence type="ECO:0000313" key="2">
    <source>
        <dbReference type="Proteomes" id="UP000310158"/>
    </source>
</evidence>
<comment type="caution">
    <text evidence="1">The sequence shown here is derived from an EMBL/GenBank/DDBJ whole genome shotgun (WGS) entry which is preliminary data.</text>
</comment>
<accession>A0A4S4LSM1</accession>
<protein>
    <submittedName>
        <fullName evidence="1">Uncharacterized protein</fullName>
    </submittedName>
</protein>
<name>A0A4S4LSM1_9AGAM</name>
<dbReference type="AlphaFoldDB" id="A0A4S4LSM1"/>
<reference evidence="1 2" key="1">
    <citation type="submission" date="2019-02" db="EMBL/GenBank/DDBJ databases">
        <title>Genome sequencing of the rare red list fungi Bondarzewia mesenterica.</title>
        <authorList>
            <person name="Buettner E."/>
            <person name="Kellner H."/>
        </authorList>
    </citation>
    <scope>NUCLEOTIDE SEQUENCE [LARGE SCALE GENOMIC DNA]</scope>
    <source>
        <strain evidence="1 2">DSM 108281</strain>
    </source>
</reference>
<dbReference type="OrthoDB" id="5598396at2759"/>
<sequence>MFCKLHAFPITPTEDTLSFFIVYMSHHIQPDSVATYLSGICNRLQPFFPHVRDVRAAPLVSRTLTGCLKLYCTPPNRKRPLSVEDLTAAAAHFPHPTFDDILFLAILYCGFFALHRLRELVLPDQVALRDWRKTIKRSSVQVYSSAVGYHLPYHKGDRFYQGSTVIIASNSESDPVPIFLAYLAARDHKF</sequence>
<dbReference type="EMBL" id="SGPL01000211">
    <property type="protein sequence ID" value="THH15422.1"/>
    <property type="molecule type" value="Genomic_DNA"/>
</dbReference>
<evidence type="ECO:0000313" key="1">
    <source>
        <dbReference type="EMBL" id="THH15422.1"/>
    </source>
</evidence>
<proteinExistence type="predicted"/>